<dbReference type="InterPro" id="IPR050985">
    <property type="entry name" value="Alpha-glycosidase_related"/>
</dbReference>
<dbReference type="Proteomes" id="UP000262172">
    <property type="component" value="Unassembled WGS sequence"/>
</dbReference>
<protein>
    <submittedName>
        <fullName evidence="3">Alpha-galactosidase</fullName>
    </submittedName>
</protein>
<dbReference type="SUPFAM" id="SSF51445">
    <property type="entry name" value="(Trans)glycosidases"/>
    <property type="match status" value="1"/>
</dbReference>
<dbReference type="InterPro" id="IPR017853">
    <property type="entry name" value="GH"/>
</dbReference>
<dbReference type="InterPro" id="IPR038417">
    <property type="entry name" value="Alpga-gal_N_sf"/>
</dbReference>
<dbReference type="PANTHER" id="PTHR43053:SF3">
    <property type="entry name" value="ALPHA-GALACTOSIDASE C-RELATED"/>
    <property type="match status" value="1"/>
</dbReference>
<dbReference type="CDD" id="cd14791">
    <property type="entry name" value="GH36"/>
    <property type="match status" value="1"/>
</dbReference>
<dbReference type="InterPro" id="IPR013785">
    <property type="entry name" value="Aldolase_TIM"/>
</dbReference>
<dbReference type="EMBL" id="QUAB01000010">
    <property type="protein sequence ID" value="REJ08498.1"/>
    <property type="molecule type" value="Genomic_DNA"/>
</dbReference>
<keyword evidence="4" id="KW-1185">Reference proteome</keyword>
<keyword evidence="2" id="KW-0326">Glycosidase</keyword>
<comment type="caution">
    <text evidence="3">The sequence shown here is derived from an EMBL/GenBank/DDBJ whole genome shotgun (WGS) entry which is preliminary data.</text>
</comment>
<organism evidence="3 4">
    <name type="scientific">Microbacterium bovistercoris</name>
    <dbReference type="NCBI Taxonomy" id="2293570"/>
    <lineage>
        <taxon>Bacteria</taxon>
        <taxon>Bacillati</taxon>
        <taxon>Actinomycetota</taxon>
        <taxon>Actinomycetes</taxon>
        <taxon>Micrococcales</taxon>
        <taxon>Microbacteriaceae</taxon>
        <taxon>Microbacterium</taxon>
    </lineage>
</organism>
<gene>
    <name evidence="3" type="ORF">DY023_00575</name>
</gene>
<reference evidence="3 4" key="1">
    <citation type="submission" date="2018-08" db="EMBL/GenBank/DDBJ databases">
        <title>Isolation, diversity and antifungal activity of Actinobacteria from cow dung.</title>
        <authorList>
            <person name="Ling L."/>
        </authorList>
    </citation>
    <scope>NUCLEOTIDE SEQUENCE [LARGE SCALE GENOMIC DNA]</scope>
    <source>
        <strain evidence="3 4">NEAU-LLE</strain>
    </source>
</reference>
<evidence type="ECO:0000313" key="4">
    <source>
        <dbReference type="Proteomes" id="UP000262172"/>
    </source>
</evidence>
<dbReference type="Gene3D" id="2.70.98.60">
    <property type="entry name" value="alpha-galactosidase from lactobacil brevis"/>
    <property type="match status" value="1"/>
</dbReference>
<dbReference type="PRINTS" id="PR00743">
    <property type="entry name" value="GLHYDRLASE36"/>
</dbReference>
<dbReference type="GO" id="GO:0004557">
    <property type="term" value="F:alpha-galactosidase activity"/>
    <property type="evidence" value="ECO:0007669"/>
    <property type="project" value="InterPro"/>
</dbReference>
<dbReference type="GO" id="GO:0016052">
    <property type="term" value="P:carbohydrate catabolic process"/>
    <property type="evidence" value="ECO:0007669"/>
    <property type="project" value="InterPro"/>
</dbReference>
<proteinExistence type="predicted"/>
<dbReference type="Pfam" id="PF02065">
    <property type="entry name" value="Melibiase"/>
    <property type="match status" value="1"/>
</dbReference>
<sequence length="718" mass="78090">MSVVEDREEILAHALGPTELRYVRQSGIVGLEIVPAARSRDRRPRRSRIDDVPAVDALPFGGELPAGRIDPLVTLQLRGDSASGMFTQGRSTRWAPAGSRFTLLEQTASLDAVSTVLRSPDGLQIVHRVELVAGGALVFRCTVENLSEEPVVIEALSSFCLSAITPFARDDASGRLVLHRMRSAWSAEGRLVSESLEDLHLERSWLGVAGMSERFGQVGSMPVRGWMPFVAVEDRAAGVTWGAQLAWGGSWQLEVARLGDDVALAGGLADREFGHWTKMIAPGQSLTSPDAIVAVVSGGVDELHDALLEAQDGSAGDAPGEEADLPIVVNEWCSSWGNPSHESLVALADRLVGSGVRYLVIDAGWFRPEGEKDWARAHGDWIPNTEQFPSGLKGVADALRERGLIPGLWFELETVGSDSMAYQCVDRLLHRDGVPLTVGSRRFWNLARPEVVDHLVDTAVELLEGAGFGYLKIDYNETIGLGSDHADGLGEGLRQQILGSHRLLRRIQDRMPDLVVENCASGGHRLEPSFVGRTAMTSCSDAHEVVEIPIIAAEVQRVILPRQAQVWAVIHAEDSPDRLTYSLAAGFLGRLCLSGALTDLGEEQWALVRRAIHLYRKTTPILKRGTSRRFGQRGHSWRRPEGWQAVRRLSDDGRRALIVLHSFRNAPNRAEVPLEGGGWSVAGVLRSTGGDVSVASDGVSFEDLVDFEGVVVELIRGC</sequence>
<keyword evidence="1" id="KW-0378">Hydrolase</keyword>
<evidence type="ECO:0000256" key="1">
    <source>
        <dbReference type="ARBA" id="ARBA00022801"/>
    </source>
</evidence>
<dbReference type="AlphaFoldDB" id="A0A371NY44"/>
<dbReference type="PANTHER" id="PTHR43053">
    <property type="entry name" value="GLYCOSIDASE FAMILY 31"/>
    <property type="match status" value="1"/>
</dbReference>
<dbReference type="InterPro" id="IPR002252">
    <property type="entry name" value="Glyco_hydro_36"/>
</dbReference>
<evidence type="ECO:0000256" key="2">
    <source>
        <dbReference type="ARBA" id="ARBA00023295"/>
    </source>
</evidence>
<dbReference type="OrthoDB" id="9758822at2"/>
<name>A0A371NY44_9MICO</name>
<dbReference type="Gene3D" id="3.20.20.70">
    <property type="entry name" value="Aldolase class I"/>
    <property type="match status" value="1"/>
</dbReference>
<evidence type="ECO:0000313" key="3">
    <source>
        <dbReference type="EMBL" id="REJ08498.1"/>
    </source>
</evidence>
<accession>A0A371NY44</accession>